<dbReference type="InterPro" id="IPR023829">
    <property type="entry name" value="PGA_PgaD"/>
</dbReference>
<gene>
    <name evidence="3" type="ORF">A2V58_03790</name>
</gene>
<organism evidence="3 4">
    <name type="scientific">Candidatus Muproteobacteria bacterium RBG_19FT_COMBO_61_10</name>
    <dbReference type="NCBI Taxonomy" id="1817761"/>
    <lineage>
        <taxon>Bacteria</taxon>
        <taxon>Pseudomonadati</taxon>
        <taxon>Pseudomonadota</taxon>
        <taxon>Candidatus Muproteobacteria</taxon>
    </lineage>
</organism>
<comment type="caution">
    <text evidence="3">The sequence shown here is derived from an EMBL/GenBank/DDBJ whole genome shotgun (WGS) entry which is preliminary data.</text>
</comment>
<evidence type="ECO:0000256" key="2">
    <source>
        <dbReference type="SAM" id="Phobius"/>
    </source>
</evidence>
<feature type="transmembrane region" description="Helical" evidence="2">
    <location>
        <begin position="65"/>
        <end position="87"/>
    </location>
</feature>
<dbReference type="Proteomes" id="UP000177950">
    <property type="component" value="Unassembled WGS sequence"/>
</dbReference>
<evidence type="ECO:0000313" key="3">
    <source>
        <dbReference type="EMBL" id="OGI59123.1"/>
    </source>
</evidence>
<dbReference type="Pfam" id="PF13994">
    <property type="entry name" value="PgaD"/>
    <property type="match status" value="1"/>
</dbReference>
<feature type="transmembrane region" description="Helical" evidence="2">
    <location>
        <begin position="20"/>
        <end position="45"/>
    </location>
</feature>
<proteinExistence type="predicted"/>
<evidence type="ECO:0000256" key="1">
    <source>
        <dbReference type="SAM" id="MobiDB-lite"/>
    </source>
</evidence>
<reference evidence="3 4" key="1">
    <citation type="journal article" date="2016" name="Nat. Commun.">
        <title>Thousands of microbial genomes shed light on interconnected biogeochemical processes in an aquifer system.</title>
        <authorList>
            <person name="Anantharaman K."/>
            <person name="Brown C.T."/>
            <person name="Hug L.A."/>
            <person name="Sharon I."/>
            <person name="Castelle C.J."/>
            <person name="Probst A.J."/>
            <person name="Thomas B.C."/>
            <person name="Singh A."/>
            <person name="Wilkins M.J."/>
            <person name="Karaoz U."/>
            <person name="Brodie E.L."/>
            <person name="Williams K.H."/>
            <person name="Hubbard S.S."/>
            <person name="Banfield J.F."/>
        </authorList>
    </citation>
    <scope>NUCLEOTIDE SEQUENCE [LARGE SCALE GENOMIC DNA]</scope>
</reference>
<dbReference type="EMBL" id="MFSV01000010">
    <property type="protein sequence ID" value="OGI59123.1"/>
    <property type="molecule type" value="Genomic_DNA"/>
</dbReference>
<keyword evidence="2" id="KW-1133">Transmembrane helix</keyword>
<accession>A0A1F6UP26</accession>
<dbReference type="NCBIfam" id="TIGR03940">
    <property type="entry name" value="PGA_PgaD"/>
    <property type="match status" value="1"/>
</dbReference>
<keyword evidence="2" id="KW-0472">Membrane</keyword>
<dbReference type="AlphaFoldDB" id="A0A1F6UP26"/>
<name>A0A1F6UP26_9PROT</name>
<protein>
    <submittedName>
        <fullName evidence="3">Poly-beta-1,6-N-acetyl-D-glucosamine biosynthesis protein PgaD</fullName>
    </submittedName>
</protein>
<feature type="region of interest" description="Disordered" evidence="1">
    <location>
        <begin position="141"/>
        <end position="162"/>
    </location>
</feature>
<keyword evidence="2" id="KW-0812">Transmembrane</keyword>
<sequence>MTNQRRRKQPGLQRAAEFTITTLFWLAWLYLIMPLVSLLLWMLGVELFVEVMITRGGYQALLEELVDYSLVILGILAVTVIWVNWNLRHYGGHNKRILQPQPVSIEELAAYSGLSRTEITGMQAARQLLITFDDSDHPVLRTRGVHKKQEPRRGPLRSSLPG</sequence>
<dbReference type="GO" id="GO:0043709">
    <property type="term" value="P:cell adhesion involved in single-species biofilm formation"/>
    <property type="evidence" value="ECO:0007669"/>
    <property type="project" value="InterPro"/>
</dbReference>
<evidence type="ECO:0000313" key="4">
    <source>
        <dbReference type="Proteomes" id="UP000177950"/>
    </source>
</evidence>